<evidence type="ECO:0000256" key="2">
    <source>
        <dbReference type="SAM" id="Phobius"/>
    </source>
</evidence>
<name>A0A1G6LN94_9PSEU</name>
<keyword evidence="2" id="KW-0472">Membrane</keyword>
<feature type="transmembrane region" description="Helical" evidence="2">
    <location>
        <begin position="91"/>
        <end position="113"/>
    </location>
</feature>
<dbReference type="Pfam" id="PF07077">
    <property type="entry name" value="DUF1345"/>
    <property type="match status" value="1"/>
</dbReference>
<gene>
    <name evidence="3" type="ORF">SAMN05421630_102142</name>
</gene>
<organism evidence="3 4">
    <name type="scientific">Prauserella marina</name>
    <dbReference type="NCBI Taxonomy" id="530584"/>
    <lineage>
        <taxon>Bacteria</taxon>
        <taxon>Bacillati</taxon>
        <taxon>Actinomycetota</taxon>
        <taxon>Actinomycetes</taxon>
        <taxon>Pseudonocardiales</taxon>
        <taxon>Pseudonocardiaceae</taxon>
        <taxon>Prauserella</taxon>
    </lineage>
</organism>
<feature type="region of interest" description="Disordered" evidence="1">
    <location>
        <begin position="1"/>
        <end position="20"/>
    </location>
</feature>
<keyword evidence="2" id="KW-0812">Transmembrane</keyword>
<sequence length="223" mass="23704">MSAEETNRPDPPKDTQENDRMPTAAVRAITGLAVGALTGTAIGFATNWQAGLLVGWMAGAVVFLLWTWFIILPMDSGSTARHAVSEDPGRAWTDLLVVLSALASLGAVCMLLLTDGSKNIQAAFSVGSVVLAWGAVHTIFTTRYARLYYTAPVGGIDFNESAAPTYSDFAYLAFTIGMTFQVSDTDLTSKTMRATALRQSLLSYLLGTVVIATMVNLIAGLGR</sequence>
<feature type="transmembrane region" description="Helical" evidence="2">
    <location>
        <begin position="52"/>
        <end position="71"/>
    </location>
</feature>
<evidence type="ECO:0000313" key="4">
    <source>
        <dbReference type="Proteomes" id="UP000199494"/>
    </source>
</evidence>
<reference evidence="3 4" key="1">
    <citation type="submission" date="2016-10" db="EMBL/GenBank/DDBJ databases">
        <authorList>
            <person name="de Groot N.N."/>
        </authorList>
    </citation>
    <scope>NUCLEOTIDE SEQUENCE [LARGE SCALE GENOMIC DNA]</scope>
    <source>
        <strain evidence="3 4">CGMCC 4.5506</strain>
    </source>
</reference>
<evidence type="ECO:0000313" key="3">
    <source>
        <dbReference type="EMBL" id="SDC44703.1"/>
    </source>
</evidence>
<feature type="transmembrane region" description="Helical" evidence="2">
    <location>
        <begin position="24"/>
        <end position="45"/>
    </location>
</feature>
<dbReference type="AlphaFoldDB" id="A0A1G6LN94"/>
<keyword evidence="4" id="KW-1185">Reference proteome</keyword>
<keyword evidence="2" id="KW-1133">Transmembrane helix</keyword>
<accession>A0A1G6LN94</accession>
<proteinExistence type="predicted"/>
<evidence type="ECO:0000256" key="1">
    <source>
        <dbReference type="SAM" id="MobiDB-lite"/>
    </source>
</evidence>
<feature type="transmembrane region" description="Helical" evidence="2">
    <location>
        <begin position="120"/>
        <end position="140"/>
    </location>
</feature>
<protein>
    <submittedName>
        <fullName evidence="3">Uncharacterized membrane protein</fullName>
    </submittedName>
</protein>
<dbReference type="EMBL" id="FMZE01000002">
    <property type="protein sequence ID" value="SDC44703.1"/>
    <property type="molecule type" value="Genomic_DNA"/>
</dbReference>
<feature type="transmembrane region" description="Helical" evidence="2">
    <location>
        <begin position="201"/>
        <end position="221"/>
    </location>
</feature>
<dbReference type="InterPro" id="IPR009781">
    <property type="entry name" value="DUF1345"/>
</dbReference>
<dbReference type="Proteomes" id="UP000199494">
    <property type="component" value="Unassembled WGS sequence"/>
</dbReference>